<evidence type="ECO:0000313" key="2">
    <source>
        <dbReference type="Proteomes" id="UP000277204"/>
    </source>
</evidence>
<reference evidence="1 2" key="1">
    <citation type="submission" date="2018-11" db="EMBL/GenBank/DDBJ databases">
        <authorList>
            <consortium name="Pathogen Informatics"/>
        </authorList>
    </citation>
    <scope>NUCLEOTIDE SEQUENCE [LARGE SCALE GENOMIC DNA]</scope>
    <source>
        <strain evidence="1 2">Zambia</strain>
    </source>
</reference>
<organism evidence="1 2">
    <name type="scientific">Schistosoma margrebowiei</name>
    <dbReference type="NCBI Taxonomy" id="48269"/>
    <lineage>
        <taxon>Eukaryota</taxon>
        <taxon>Metazoa</taxon>
        <taxon>Spiralia</taxon>
        <taxon>Lophotrochozoa</taxon>
        <taxon>Platyhelminthes</taxon>
        <taxon>Trematoda</taxon>
        <taxon>Digenea</taxon>
        <taxon>Strigeidida</taxon>
        <taxon>Schistosomatoidea</taxon>
        <taxon>Schistosomatidae</taxon>
        <taxon>Schistosoma</taxon>
    </lineage>
</organism>
<dbReference type="Proteomes" id="UP000277204">
    <property type="component" value="Unassembled WGS sequence"/>
</dbReference>
<accession>A0A183LBH9</accession>
<protein>
    <submittedName>
        <fullName evidence="1">Uncharacterized protein</fullName>
    </submittedName>
</protein>
<gene>
    <name evidence="1" type="ORF">SMRZ_LOCUS1154</name>
</gene>
<evidence type="ECO:0000313" key="1">
    <source>
        <dbReference type="EMBL" id="VDO50376.1"/>
    </source>
</evidence>
<dbReference type="EMBL" id="UZAI01000242">
    <property type="protein sequence ID" value="VDO50376.1"/>
    <property type="molecule type" value="Genomic_DNA"/>
</dbReference>
<sequence>MNQSLVTAYHGTASPRDAPLPCGSDLRVKGSRAAFFEPVVDNIIAFEAHVCINVMMPVQQIGELNQPPTDHQYIPHFYTTRTGLECRRYFCEVCGPLAKSNLKTGSPNVKYTGALQRQLDWIAGTTLPDALTRSHEAMMYYSDHKH</sequence>
<proteinExistence type="predicted"/>
<dbReference type="AlphaFoldDB" id="A0A183LBH9"/>
<keyword evidence="2" id="KW-1185">Reference proteome</keyword>
<name>A0A183LBH9_9TREM</name>